<dbReference type="AlphaFoldDB" id="A0A1G2DEG1"/>
<reference evidence="1 2" key="1">
    <citation type="journal article" date="2016" name="Nat. Commun.">
        <title>Thousands of microbial genomes shed light on interconnected biogeochemical processes in an aquifer system.</title>
        <authorList>
            <person name="Anantharaman K."/>
            <person name="Brown C.T."/>
            <person name="Hug L.A."/>
            <person name="Sharon I."/>
            <person name="Castelle C.J."/>
            <person name="Probst A.J."/>
            <person name="Thomas B.C."/>
            <person name="Singh A."/>
            <person name="Wilkins M.J."/>
            <person name="Karaoz U."/>
            <person name="Brodie E.L."/>
            <person name="Williams K.H."/>
            <person name="Hubbard S.S."/>
            <person name="Banfield J.F."/>
        </authorList>
    </citation>
    <scope>NUCLEOTIDE SEQUENCE [LARGE SCALE GENOMIC DNA]</scope>
</reference>
<proteinExistence type="predicted"/>
<evidence type="ECO:0000313" key="2">
    <source>
        <dbReference type="Proteomes" id="UP000178636"/>
    </source>
</evidence>
<accession>A0A1G2DEG1</accession>
<sequence length="102" mass="12309">MNTASRIQAFVGYFSQMVGIHVENRWVNLRFRLGLVDERQQVLTHYVLLKAVRKANLHLLHYGFKKAEVDAREFGLLIKRCRKHTVRYLRHCREYDPRNRRT</sequence>
<comment type="caution">
    <text evidence="1">The sequence shown here is derived from an EMBL/GenBank/DDBJ whole genome shotgun (WGS) entry which is preliminary data.</text>
</comment>
<dbReference type="EMBL" id="MHLO01000027">
    <property type="protein sequence ID" value="OGZ11933.1"/>
    <property type="molecule type" value="Genomic_DNA"/>
</dbReference>
<name>A0A1G2DEG1_9BACT</name>
<evidence type="ECO:0000313" key="1">
    <source>
        <dbReference type="EMBL" id="OGZ11933.1"/>
    </source>
</evidence>
<dbReference type="Proteomes" id="UP000178636">
    <property type="component" value="Unassembled WGS sequence"/>
</dbReference>
<gene>
    <name evidence="1" type="ORF">A3C93_05835</name>
</gene>
<protein>
    <submittedName>
        <fullName evidence="1">Uncharacterized protein</fullName>
    </submittedName>
</protein>
<organism evidence="1 2">
    <name type="scientific">Candidatus Lloydbacteria bacterium RIFCSPHIGHO2_02_FULL_54_17</name>
    <dbReference type="NCBI Taxonomy" id="1798664"/>
    <lineage>
        <taxon>Bacteria</taxon>
        <taxon>Candidatus Lloydiibacteriota</taxon>
    </lineage>
</organism>